<sequence>MLFNSFGFLFLYLPAVLAGYFLLGRVHARWAAAWLAAASLFFYGYWDVRFLPLLLASICGNYCAGLLIARAHGPARKRRLCGALCANLLLLAYYKYANFFAAALMEPGADWRGWDIVLPIGISFFTFTQIAFLVDCYRGEVRDGNFIHYMLFVSYFPHLVAGPVLHHKEMMPQFADPDNARPRSANFAVGLSIFVVGLAKKVLLADTLAPLAAPVFAAGAHPQLVEAWTGVLAYSFQLYFDFSGYSDMAIGLSLLFGVRLPLNFNSPYKARNISEFWRRWHMTLSRFLRDYLYIALGGNRAGRARRYANLMATMVLGGLWHGAGWTFVAWGAMHGGYLVLHQGWLRWRGAAASAPAWWGAPLTFLAVMLAWVVFRAPDLATAGDLLGALAGANGVSLPRALQGVAAPLAQLGMHPEFKGLRWMELDGPGLPVLLLSAVLAFAAPNTQEIFCHYQPCIERIFRTMPGRAWRPSPGWGLALAALFISCVFNMNRVSEFLYFQF</sequence>
<evidence type="ECO:0000256" key="14">
    <source>
        <dbReference type="SAM" id="Phobius"/>
    </source>
</evidence>
<dbReference type="PANTHER" id="PTHR13285">
    <property type="entry name" value="ACYLTRANSFERASE"/>
    <property type="match status" value="1"/>
</dbReference>
<comment type="pathway">
    <text evidence="2">Glycan biosynthesis; alginate biosynthesis.</text>
</comment>
<dbReference type="GO" id="GO:0042121">
    <property type="term" value="P:alginic acid biosynthetic process"/>
    <property type="evidence" value="ECO:0007669"/>
    <property type="project" value="UniProtKB-KW"/>
</dbReference>
<feature type="transmembrane region" description="Helical" evidence="14">
    <location>
        <begin position="52"/>
        <end position="69"/>
    </location>
</feature>
<evidence type="ECO:0000256" key="1">
    <source>
        <dbReference type="ARBA" id="ARBA00004651"/>
    </source>
</evidence>
<evidence type="ECO:0000256" key="9">
    <source>
        <dbReference type="ARBA" id="ARBA00022989"/>
    </source>
</evidence>
<evidence type="ECO:0000256" key="8">
    <source>
        <dbReference type="ARBA" id="ARBA00022841"/>
    </source>
</evidence>
<dbReference type="GO" id="GO:0016746">
    <property type="term" value="F:acyltransferase activity"/>
    <property type="evidence" value="ECO:0007669"/>
    <property type="project" value="UniProtKB-KW"/>
</dbReference>
<keyword evidence="16" id="KW-1185">Reference proteome</keyword>
<keyword evidence="8" id="KW-0016">Alginate biosynthesis</keyword>
<feature type="transmembrane region" description="Helical" evidence="14">
    <location>
        <begin position="81"/>
        <end position="104"/>
    </location>
</feature>
<dbReference type="AlphaFoldDB" id="A0A7X4HEA6"/>
<dbReference type="GO" id="GO:0005886">
    <property type="term" value="C:plasma membrane"/>
    <property type="evidence" value="ECO:0007669"/>
    <property type="project" value="UniProtKB-SubCell"/>
</dbReference>
<dbReference type="InterPro" id="IPR024194">
    <property type="entry name" value="Ac/AlaTfrase_AlgI/DltB"/>
</dbReference>
<dbReference type="Proteomes" id="UP000450676">
    <property type="component" value="Unassembled WGS sequence"/>
</dbReference>
<evidence type="ECO:0000256" key="6">
    <source>
        <dbReference type="ARBA" id="ARBA00022679"/>
    </source>
</evidence>
<keyword evidence="6 13" id="KW-0808">Transferase</keyword>
<comment type="subcellular location">
    <subcellularLocation>
        <location evidence="1">Cell membrane</location>
        <topology evidence="1">Multi-pass membrane protein</topology>
    </subcellularLocation>
</comment>
<name>A0A7X4HEA6_9BURK</name>
<feature type="transmembrane region" description="Helical" evidence="14">
    <location>
        <begin position="474"/>
        <end position="491"/>
    </location>
</feature>
<feature type="transmembrane region" description="Helical" evidence="14">
    <location>
        <begin position="310"/>
        <end position="332"/>
    </location>
</feature>
<evidence type="ECO:0000256" key="12">
    <source>
        <dbReference type="ARBA" id="ARBA00031030"/>
    </source>
</evidence>
<organism evidence="15 16">
    <name type="scientific">Pseudoduganella aquatica</name>
    <dbReference type="NCBI Taxonomy" id="2660641"/>
    <lineage>
        <taxon>Bacteria</taxon>
        <taxon>Pseudomonadati</taxon>
        <taxon>Pseudomonadota</taxon>
        <taxon>Betaproteobacteria</taxon>
        <taxon>Burkholderiales</taxon>
        <taxon>Oxalobacteraceae</taxon>
        <taxon>Telluria group</taxon>
        <taxon>Pseudoduganella</taxon>
    </lineage>
</organism>
<dbReference type="RefSeq" id="WP_161073485.1">
    <property type="nucleotide sequence ID" value="NZ_WWCU01000020.1"/>
</dbReference>
<dbReference type="InterPro" id="IPR004299">
    <property type="entry name" value="MBOAT_fam"/>
</dbReference>
<feature type="transmembrane region" description="Helical" evidence="14">
    <location>
        <begin position="185"/>
        <end position="203"/>
    </location>
</feature>
<accession>A0A7X4HEA6</accession>
<evidence type="ECO:0000256" key="4">
    <source>
        <dbReference type="ARBA" id="ARBA00016084"/>
    </source>
</evidence>
<keyword evidence="9 14" id="KW-1133">Transmembrane helix</keyword>
<proteinExistence type="inferred from homology"/>
<keyword evidence="10 13" id="KW-0472">Membrane</keyword>
<gene>
    <name evidence="15" type="ORF">GTP77_17840</name>
</gene>
<dbReference type="EMBL" id="WWCU01000020">
    <property type="protein sequence ID" value="MYN09188.1"/>
    <property type="molecule type" value="Genomic_DNA"/>
</dbReference>
<evidence type="ECO:0000256" key="3">
    <source>
        <dbReference type="ARBA" id="ARBA00010323"/>
    </source>
</evidence>
<evidence type="ECO:0000256" key="13">
    <source>
        <dbReference type="PIRNR" id="PIRNR016636"/>
    </source>
</evidence>
<comment type="caution">
    <text evidence="15">The sequence shown here is derived from an EMBL/GenBank/DDBJ whole genome shotgun (WGS) entry which is preliminary data.</text>
</comment>
<evidence type="ECO:0000256" key="2">
    <source>
        <dbReference type="ARBA" id="ARBA00005182"/>
    </source>
</evidence>
<dbReference type="PIRSF" id="PIRSF016636">
    <property type="entry name" value="AlgI_DltB"/>
    <property type="match status" value="1"/>
</dbReference>
<comment type="similarity">
    <text evidence="3 13">Belongs to the membrane-bound acyltransferase family.</text>
</comment>
<feature type="transmembrane region" description="Helical" evidence="14">
    <location>
        <begin position="352"/>
        <end position="374"/>
    </location>
</feature>
<keyword evidence="5 13" id="KW-1003">Cell membrane</keyword>
<dbReference type="InterPro" id="IPR028362">
    <property type="entry name" value="AlgI"/>
</dbReference>
<keyword evidence="7 14" id="KW-0812">Transmembrane</keyword>
<feature type="transmembrane region" description="Helical" evidence="14">
    <location>
        <begin position="116"/>
        <end position="134"/>
    </location>
</feature>
<feature type="transmembrane region" description="Helical" evidence="14">
    <location>
        <begin position="146"/>
        <end position="165"/>
    </location>
</feature>
<evidence type="ECO:0000256" key="5">
    <source>
        <dbReference type="ARBA" id="ARBA00022475"/>
    </source>
</evidence>
<evidence type="ECO:0000256" key="10">
    <source>
        <dbReference type="ARBA" id="ARBA00023136"/>
    </source>
</evidence>
<evidence type="ECO:0000256" key="7">
    <source>
        <dbReference type="ARBA" id="ARBA00022692"/>
    </source>
</evidence>
<protein>
    <recommendedName>
        <fullName evidence="4">Probable alginate O-acetylase AlgI</fullName>
    </recommendedName>
    <alternativeName>
        <fullName evidence="12">Alginate biosynthesis protein AlgI</fullName>
    </alternativeName>
</protein>
<evidence type="ECO:0000313" key="15">
    <source>
        <dbReference type="EMBL" id="MYN09188.1"/>
    </source>
</evidence>
<dbReference type="Pfam" id="PF03062">
    <property type="entry name" value="MBOAT"/>
    <property type="match status" value="1"/>
</dbReference>
<evidence type="ECO:0000256" key="11">
    <source>
        <dbReference type="ARBA" id="ARBA00023315"/>
    </source>
</evidence>
<keyword evidence="11 13" id="KW-0012">Acyltransferase</keyword>
<evidence type="ECO:0000313" key="16">
    <source>
        <dbReference type="Proteomes" id="UP000450676"/>
    </source>
</evidence>
<reference evidence="15 16" key="1">
    <citation type="submission" date="2019-12" db="EMBL/GenBank/DDBJ databases">
        <title>Novel species isolated from a subtropical stream in China.</title>
        <authorList>
            <person name="Lu H."/>
        </authorList>
    </citation>
    <scope>NUCLEOTIDE SEQUENCE [LARGE SCALE GENOMIC DNA]</scope>
    <source>
        <strain evidence="15 16">FT127W</strain>
    </source>
</reference>
<dbReference type="PIRSF" id="PIRSF500217">
    <property type="entry name" value="AlgI"/>
    <property type="match status" value="1"/>
</dbReference>
<feature type="transmembrane region" description="Helical" evidence="14">
    <location>
        <begin position="6"/>
        <end position="23"/>
    </location>
</feature>
<dbReference type="PANTHER" id="PTHR13285:SF23">
    <property type="entry name" value="TEICHOIC ACID D-ALANYLTRANSFERASE"/>
    <property type="match status" value="1"/>
</dbReference>
<dbReference type="InterPro" id="IPR051085">
    <property type="entry name" value="MB_O-acyltransferase"/>
</dbReference>